<sequence length="45" mass="5140">MLVICLIPIRLSRRTVMSSQVETQLSPGGLINKVQLLYHQTMQRS</sequence>
<reference evidence="1" key="1">
    <citation type="submission" date="2019-03" db="EMBL/GenBank/DDBJ databases">
        <title>Largest Complete Mitochondrial Genome of a Gymnosperm, Sitka Spruce (Picea sitchensis), Indicates Complex Physical Structure.</title>
        <authorList>
            <person name="Jackman S.D."/>
            <person name="Coombe L."/>
            <person name="Warren R."/>
            <person name="Kirk H."/>
            <person name="Trinh E."/>
            <person name="McLeod T."/>
            <person name="Pleasance S."/>
            <person name="Pandoh P."/>
            <person name="Zhao Y."/>
            <person name="Coope R."/>
            <person name="Bousquet J."/>
            <person name="Bohlmann J.C."/>
            <person name="Jones S.J.M."/>
            <person name="Birol I."/>
        </authorList>
    </citation>
    <scope>NUCLEOTIDE SEQUENCE</scope>
    <source>
        <strain evidence="1">Q903</strain>
    </source>
</reference>
<protein>
    <submittedName>
        <fullName evidence="1">Uncharacterized protein</fullName>
    </submittedName>
</protein>
<geneLocation type="mitochondrion" evidence="1"/>
<evidence type="ECO:0000313" key="1">
    <source>
        <dbReference type="EMBL" id="QHR90309.1"/>
    </source>
</evidence>
<name>A0A6B9XRP6_PICSI</name>
<proteinExistence type="predicted"/>
<keyword evidence="1" id="KW-0496">Mitochondrion</keyword>
<organism evidence="1">
    <name type="scientific">Picea sitchensis</name>
    <name type="common">Sitka spruce</name>
    <name type="synonym">Pinus sitchensis</name>
    <dbReference type="NCBI Taxonomy" id="3332"/>
    <lineage>
        <taxon>Eukaryota</taxon>
        <taxon>Viridiplantae</taxon>
        <taxon>Streptophyta</taxon>
        <taxon>Embryophyta</taxon>
        <taxon>Tracheophyta</taxon>
        <taxon>Spermatophyta</taxon>
        <taxon>Pinopsida</taxon>
        <taxon>Pinidae</taxon>
        <taxon>Conifers I</taxon>
        <taxon>Pinales</taxon>
        <taxon>Pinaceae</taxon>
        <taxon>Picea</taxon>
    </lineage>
</organism>
<dbReference type="AlphaFoldDB" id="A0A6B9XRP6"/>
<gene>
    <name evidence="1" type="primary">orf04355</name>
    <name evidence="1" type="ORF">Q903MT_gene4332</name>
</gene>
<dbReference type="EMBL" id="MK697699">
    <property type="protein sequence ID" value="QHR90309.1"/>
    <property type="molecule type" value="Genomic_DNA"/>
</dbReference>
<accession>A0A6B9XRP6</accession>